<sequence>MQRGIRPLDPRSTLNLMARPTKESANLRTKTMRIRVTAEEEKQILLNARLGRFKSASEYLRHLGLGNRVKPFALNVDPELLIRIKGELGKIGSNVNQIARAYNRRAEGKITSVTDDDISNAMHSIDTMTRYLLKVLGYGD</sequence>
<gene>
    <name evidence="1" type="primary">mobC</name>
    <name evidence="1" type="ORF">HYN43_015900</name>
</gene>
<evidence type="ECO:0000313" key="1">
    <source>
        <dbReference type="EMBL" id="AYL96691.1"/>
    </source>
</evidence>
<evidence type="ECO:0000313" key="2">
    <source>
        <dbReference type="Proteomes" id="UP000270046"/>
    </source>
</evidence>
<dbReference type="Pfam" id="PF21983">
    <property type="entry name" value="NikA-like"/>
    <property type="match status" value="1"/>
</dbReference>
<dbReference type="AlphaFoldDB" id="A0A494VRL7"/>
<organism evidence="1 2">
    <name type="scientific">Mucilaginibacter celer</name>
    <dbReference type="NCBI Taxonomy" id="2305508"/>
    <lineage>
        <taxon>Bacteria</taxon>
        <taxon>Pseudomonadati</taxon>
        <taxon>Bacteroidota</taxon>
        <taxon>Sphingobacteriia</taxon>
        <taxon>Sphingobacteriales</taxon>
        <taxon>Sphingobacteriaceae</taxon>
        <taxon>Mucilaginibacter</taxon>
    </lineage>
</organism>
<protein>
    <submittedName>
        <fullName evidence="1">Plasmid mobilization relaxosome protein MobC</fullName>
    </submittedName>
</protein>
<dbReference type="InterPro" id="IPR053842">
    <property type="entry name" value="NikA-like"/>
</dbReference>
<proteinExistence type="predicted"/>
<dbReference type="OrthoDB" id="3268254at2"/>
<keyword evidence="2" id="KW-1185">Reference proteome</keyword>
<reference evidence="1 2" key="1">
    <citation type="submission" date="2018-10" db="EMBL/GenBank/DDBJ databases">
        <title>Genome sequencing of Mucilaginibacter sp. HYN0043.</title>
        <authorList>
            <person name="Kim M."/>
            <person name="Yi H."/>
        </authorList>
    </citation>
    <scope>NUCLEOTIDE SEQUENCE [LARGE SCALE GENOMIC DNA]</scope>
    <source>
        <strain evidence="1 2">HYN0043</strain>
    </source>
</reference>
<name>A0A494VRL7_9SPHI</name>
<dbReference type="Proteomes" id="UP000270046">
    <property type="component" value="Chromosome"/>
</dbReference>
<accession>A0A494VRL7</accession>
<dbReference type="KEGG" id="muh:HYN43_015900"/>
<dbReference type="EMBL" id="CP032869">
    <property type="protein sequence ID" value="AYL96691.1"/>
    <property type="molecule type" value="Genomic_DNA"/>
</dbReference>